<feature type="repeat" description="TPR" evidence="3">
    <location>
        <begin position="292"/>
        <end position="325"/>
    </location>
</feature>
<evidence type="ECO:0000256" key="2">
    <source>
        <dbReference type="ARBA" id="ARBA00022803"/>
    </source>
</evidence>
<accession>A0A835ZES2</accession>
<dbReference type="EMBL" id="JAFCMP010000087">
    <property type="protein sequence ID" value="KAG5187608.1"/>
    <property type="molecule type" value="Genomic_DNA"/>
</dbReference>
<comment type="caution">
    <text evidence="5">The sequence shown here is derived from an EMBL/GenBank/DDBJ whole genome shotgun (WGS) entry which is preliminary data.</text>
</comment>
<evidence type="ECO:0000256" key="4">
    <source>
        <dbReference type="SAM" id="MobiDB-lite"/>
    </source>
</evidence>
<feature type="region of interest" description="Disordered" evidence="4">
    <location>
        <begin position="50"/>
        <end position="70"/>
    </location>
</feature>
<dbReference type="SUPFAM" id="SSF48452">
    <property type="entry name" value="TPR-like"/>
    <property type="match status" value="1"/>
</dbReference>
<feature type="repeat" description="TPR" evidence="3">
    <location>
        <begin position="207"/>
        <end position="240"/>
    </location>
</feature>
<dbReference type="Pfam" id="PF13432">
    <property type="entry name" value="TPR_16"/>
    <property type="match status" value="2"/>
</dbReference>
<keyword evidence="6" id="KW-1185">Reference proteome</keyword>
<dbReference type="InterPro" id="IPR019734">
    <property type="entry name" value="TPR_rpt"/>
</dbReference>
<protein>
    <recommendedName>
        <fullName evidence="7">Tetratricopeptide repeat protein</fullName>
    </recommendedName>
</protein>
<reference evidence="5" key="1">
    <citation type="submission" date="2021-02" db="EMBL/GenBank/DDBJ databases">
        <title>First Annotated Genome of the Yellow-green Alga Tribonema minus.</title>
        <authorList>
            <person name="Mahan K.M."/>
        </authorList>
    </citation>
    <scope>NUCLEOTIDE SEQUENCE</scope>
    <source>
        <strain evidence="5">UTEX B ZZ1240</strain>
    </source>
</reference>
<dbReference type="SMART" id="SM00028">
    <property type="entry name" value="TPR"/>
    <property type="match status" value="4"/>
</dbReference>
<dbReference type="PANTHER" id="PTHR44858">
    <property type="entry name" value="TETRATRICOPEPTIDE REPEAT PROTEIN 6"/>
    <property type="match status" value="1"/>
</dbReference>
<gene>
    <name evidence="5" type="ORF">JKP88DRAFT_306877</name>
</gene>
<proteinExistence type="predicted"/>
<evidence type="ECO:0000256" key="3">
    <source>
        <dbReference type="PROSITE-ProRule" id="PRU00339"/>
    </source>
</evidence>
<dbReference type="Gene3D" id="1.25.40.10">
    <property type="entry name" value="Tetratricopeptide repeat domain"/>
    <property type="match status" value="2"/>
</dbReference>
<name>A0A835ZES2_9STRA</name>
<dbReference type="PROSITE" id="PS50005">
    <property type="entry name" value="TPR"/>
    <property type="match status" value="3"/>
</dbReference>
<dbReference type="AlphaFoldDB" id="A0A835ZES2"/>
<dbReference type="OrthoDB" id="9991317at2759"/>
<dbReference type="InterPro" id="IPR011990">
    <property type="entry name" value="TPR-like_helical_dom_sf"/>
</dbReference>
<dbReference type="InterPro" id="IPR050498">
    <property type="entry name" value="Ycf3"/>
</dbReference>
<evidence type="ECO:0000313" key="5">
    <source>
        <dbReference type="EMBL" id="KAG5187608.1"/>
    </source>
</evidence>
<evidence type="ECO:0000313" key="6">
    <source>
        <dbReference type="Proteomes" id="UP000664859"/>
    </source>
</evidence>
<keyword evidence="1" id="KW-0677">Repeat</keyword>
<evidence type="ECO:0008006" key="7">
    <source>
        <dbReference type="Google" id="ProtNLM"/>
    </source>
</evidence>
<keyword evidence="2 3" id="KW-0802">TPR repeat</keyword>
<evidence type="ECO:0000256" key="1">
    <source>
        <dbReference type="ARBA" id="ARBA00022737"/>
    </source>
</evidence>
<dbReference type="Proteomes" id="UP000664859">
    <property type="component" value="Unassembled WGS sequence"/>
</dbReference>
<feature type="repeat" description="TPR" evidence="3">
    <location>
        <begin position="258"/>
        <end position="291"/>
    </location>
</feature>
<dbReference type="PANTHER" id="PTHR44858:SF1">
    <property type="entry name" value="UDP-N-ACETYLGLUCOSAMINE--PEPTIDE N-ACETYLGLUCOSAMINYLTRANSFERASE SPINDLY-RELATED"/>
    <property type="match status" value="1"/>
</dbReference>
<organism evidence="5 6">
    <name type="scientific">Tribonema minus</name>
    <dbReference type="NCBI Taxonomy" id="303371"/>
    <lineage>
        <taxon>Eukaryota</taxon>
        <taxon>Sar</taxon>
        <taxon>Stramenopiles</taxon>
        <taxon>Ochrophyta</taxon>
        <taxon>PX clade</taxon>
        <taxon>Xanthophyceae</taxon>
        <taxon>Tribonematales</taxon>
        <taxon>Tribonemataceae</taxon>
        <taxon>Tribonema</taxon>
    </lineage>
</organism>
<sequence>MRYTGRDSEPGTDVPDAEDEMADDVIACVFRWEQEYLRAFLPHTHAAADASDVSGGGDGNNGEEEPPPLWHDLPCTLARLREEVLAALVQQAPQLNALAANQLGTATAGRLQAAVNDALVPLRAAIDDPTAHAKVLLNMGRVLDQSTAAGDTQALREAAVCWGEAWGLEPRLTEALFSKAYALHRLGEVDAACACYAKVIEAQPSHSKAWYNLGYLKAELDDQVAAIECFTHAAELSPADAACRVHLGNAYKLDPSSVEARYNMGALLQARGDGEGATEHFRRATEIDPLCADAHFNLGIELLAAGDAALAIRCLETVLSIEPDNEDARELASSLAE</sequence>